<name>A0A0S7ETP9_9TELE</name>
<organism evidence="1">
    <name type="scientific">Poeciliopsis prolifica</name>
    <name type="common">blackstripe livebearer</name>
    <dbReference type="NCBI Taxonomy" id="188132"/>
    <lineage>
        <taxon>Eukaryota</taxon>
        <taxon>Metazoa</taxon>
        <taxon>Chordata</taxon>
        <taxon>Craniata</taxon>
        <taxon>Vertebrata</taxon>
        <taxon>Euteleostomi</taxon>
        <taxon>Actinopterygii</taxon>
        <taxon>Neopterygii</taxon>
        <taxon>Teleostei</taxon>
        <taxon>Neoteleostei</taxon>
        <taxon>Acanthomorphata</taxon>
        <taxon>Ovalentaria</taxon>
        <taxon>Atherinomorphae</taxon>
        <taxon>Cyprinodontiformes</taxon>
        <taxon>Poeciliidae</taxon>
        <taxon>Poeciliinae</taxon>
        <taxon>Poeciliopsis</taxon>
    </lineage>
</organism>
<gene>
    <name evidence="1" type="primary">PPUP7519</name>
</gene>
<dbReference type="AlphaFoldDB" id="A0A0S7ETP9"/>
<dbReference type="EMBL" id="GBYX01474874">
    <property type="protein sequence ID" value="JAO06795.1"/>
    <property type="molecule type" value="Transcribed_RNA"/>
</dbReference>
<sequence>IFCQTASDSTDSLVLRRHPLFQSTSSHVTLILTHACTCYASMPGKGVTMTTNIPGSVCSGLMTVQLAGAHPVLMPESKLGRWAQNHLLPSAIDQAEHTFIVMNSFQ</sequence>
<reference evidence="1" key="1">
    <citation type="submission" date="2014-12" db="EMBL/GenBank/DDBJ databases">
        <title>Parallel Evolution in Life History Adaptation Evident in the Tissue-Specific Poeciliopsis prolifica transcriptome.</title>
        <authorList>
            <person name="Jue N.K."/>
            <person name="Foley R.J."/>
            <person name="Obergfell C."/>
            <person name="Reznick D.N."/>
            <person name="O'Neill R.J."/>
            <person name="O'Neill M.J."/>
        </authorList>
    </citation>
    <scope>NUCLEOTIDE SEQUENCE</scope>
</reference>
<feature type="non-terminal residue" evidence="1">
    <location>
        <position position="1"/>
    </location>
</feature>
<evidence type="ECO:0000313" key="1">
    <source>
        <dbReference type="EMBL" id="JAO06795.1"/>
    </source>
</evidence>
<proteinExistence type="predicted"/>
<accession>A0A0S7ETP9</accession>
<protein>
    <submittedName>
        <fullName evidence="1">PPUP7519</fullName>
    </submittedName>
</protein>